<organism evidence="1 2">
    <name type="scientific">Secundilactobacillus pentosiphilus</name>
    <dbReference type="NCBI Taxonomy" id="1714682"/>
    <lineage>
        <taxon>Bacteria</taxon>
        <taxon>Bacillati</taxon>
        <taxon>Bacillota</taxon>
        <taxon>Bacilli</taxon>
        <taxon>Lactobacillales</taxon>
        <taxon>Lactobacillaceae</taxon>
        <taxon>Secundilactobacillus</taxon>
    </lineage>
</organism>
<evidence type="ECO:0000313" key="1">
    <source>
        <dbReference type="EMBL" id="GAX04827.1"/>
    </source>
</evidence>
<dbReference type="AlphaFoldDB" id="A0A1Z5ISS8"/>
<dbReference type="OrthoDB" id="2299624at2"/>
<accession>A0A1Z5ISS8</accession>
<reference evidence="1 2" key="1">
    <citation type="submission" date="2015-11" db="EMBL/GenBank/DDBJ databases">
        <title>Draft genome sequences of new species of the genus Lactobacillus isolated from orchardgrass silage.</title>
        <authorList>
            <person name="Tohno M."/>
            <person name="Tanizawa Y."/>
            <person name="Arita M."/>
        </authorList>
    </citation>
    <scope>NUCLEOTIDE SEQUENCE [LARGE SCALE GENOMIC DNA]</scope>
    <source>
        <strain evidence="1 2">IWT25</strain>
    </source>
</reference>
<evidence type="ECO:0000313" key="2">
    <source>
        <dbReference type="Proteomes" id="UP000198414"/>
    </source>
</evidence>
<sequence>MPKHDQSRFAGLNTNRRFEIAKQLAADYHLDVSQVLFTYLKVAEPILAKNQAAKQISETAQRKIDERFEQALTKLSQIKKG</sequence>
<protein>
    <submittedName>
        <fullName evidence="1">Uncharacterized protein</fullName>
    </submittedName>
</protein>
<name>A0A1Z5ISS8_9LACO</name>
<dbReference type="RefSeq" id="WP_089120265.1">
    <property type="nucleotide sequence ID" value="NZ_BCMI01000001.1"/>
</dbReference>
<dbReference type="EMBL" id="BCMI01000001">
    <property type="protein sequence ID" value="GAX04827.1"/>
    <property type="molecule type" value="Genomic_DNA"/>
</dbReference>
<comment type="caution">
    <text evidence="1">The sequence shown here is derived from an EMBL/GenBank/DDBJ whole genome shotgun (WGS) entry which is preliminary data.</text>
</comment>
<gene>
    <name evidence="1" type="ORF">IWT25_00121</name>
</gene>
<proteinExistence type="predicted"/>
<dbReference type="Proteomes" id="UP000198414">
    <property type="component" value="Unassembled WGS sequence"/>
</dbReference>